<feature type="region of interest" description="Disordered" evidence="9">
    <location>
        <begin position="498"/>
        <end position="518"/>
    </location>
</feature>
<accession>A0A1I4I2P7</accession>
<dbReference type="InterPro" id="IPR003593">
    <property type="entry name" value="AAA+_ATPase"/>
</dbReference>
<dbReference type="Pfam" id="PF00005">
    <property type="entry name" value="ABC_tran"/>
    <property type="match status" value="2"/>
</dbReference>
<dbReference type="CDD" id="cd03216">
    <property type="entry name" value="ABC_Carb_Monos_I"/>
    <property type="match status" value="1"/>
</dbReference>
<dbReference type="InterPro" id="IPR003439">
    <property type="entry name" value="ABC_transporter-like_ATP-bd"/>
</dbReference>
<evidence type="ECO:0000256" key="3">
    <source>
        <dbReference type="ARBA" id="ARBA00022475"/>
    </source>
</evidence>
<keyword evidence="12" id="KW-1185">Reference proteome</keyword>
<keyword evidence="5" id="KW-0547">Nucleotide-binding</keyword>
<reference evidence="11 12" key="1">
    <citation type="submission" date="2016-10" db="EMBL/GenBank/DDBJ databases">
        <authorList>
            <person name="de Groot N.N."/>
        </authorList>
    </citation>
    <scope>NUCLEOTIDE SEQUENCE [LARGE SCALE GENOMIC DNA]</scope>
    <source>
        <strain evidence="11 12">CGMCC 1.6134</strain>
    </source>
</reference>
<evidence type="ECO:0000256" key="9">
    <source>
        <dbReference type="SAM" id="MobiDB-lite"/>
    </source>
</evidence>
<dbReference type="GO" id="GO:0005524">
    <property type="term" value="F:ATP binding"/>
    <property type="evidence" value="ECO:0007669"/>
    <property type="project" value="UniProtKB-KW"/>
</dbReference>
<keyword evidence="4" id="KW-0677">Repeat</keyword>
<dbReference type="Proteomes" id="UP000199668">
    <property type="component" value="Unassembled WGS sequence"/>
</dbReference>
<evidence type="ECO:0000256" key="7">
    <source>
        <dbReference type="ARBA" id="ARBA00022967"/>
    </source>
</evidence>
<keyword evidence="2" id="KW-0813">Transport</keyword>
<dbReference type="EMBL" id="FOTY01000001">
    <property type="protein sequence ID" value="SFL48470.1"/>
    <property type="molecule type" value="Genomic_DNA"/>
</dbReference>
<evidence type="ECO:0000256" key="4">
    <source>
        <dbReference type="ARBA" id="ARBA00022737"/>
    </source>
</evidence>
<dbReference type="PANTHER" id="PTHR43790:SF9">
    <property type="entry name" value="GALACTOFURANOSE TRANSPORTER ATP-BINDING PROTEIN YTFR"/>
    <property type="match status" value="1"/>
</dbReference>
<feature type="compositionally biased region" description="Basic and acidic residues" evidence="9">
    <location>
        <begin position="499"/>
        <end position="518"/>
    </location>
</feature>
<evidence type="ECO:0000256" key="5">
    <source>
        <dbReference type="ARBA" id="ARBA00022741"/>
    </source>
</evidence>
<dbReference type="AlphaFoldDB" id="A0A1I4I2P7"/>
<keyword evidence="6 11" id="KW-0067">ATP-binding</keyword>
<keyword evidence="8" id="KW-0472">Membrane</keyword>
<evidence type="ECO:0000256" key="8">
    <source>
        <dbReference type="ARBA" id="ARBA00023136"/>
    </source>
</evidence>
<evidence type="ECO:0000256" key="1">
    <source>
        <dbReference type="ARBA" id="ARBA00004202"/>
    </source>
</evidence>
<evidence type="ECO:0000313" key="12">
    <source>
        <dbReference type="Proteomes" id="UP000199668"/>
    </source>
</evidence>
<proteinExistence type="predicted"/>
<name>A0A1I4I2P7_9BACI</name>
<feature type="domain" description="ABC transporter" evidence="10">
    <location>
        <begin position="6"/>
        <end position="244"/>
    </location>
</feature>
<dbReference type="SMART" id="SM00382">
    <property type="entry name" value="AAA"/>
    <property type="match status" value="2"/>
</dbReference>
<keyword evidence="7" id="KW-1278">Translocase</keyword>
<dbReference type="InterPro" id="IPR017871">
    <property type="entry name" value="ABC_transporter-like_CS"/>
</dbReference>
<protein>
    <submittedName>
        <fullName evidence="11">Rhamnose transport system ATP-binding protein</fullName>
    </submittedName>
</protein>
<dbReference type="OrthoDB" id="9771863at2"/>
<dbReference type="Gene3D" id="3.40.50.300">
    <property type="entry name" value="P-loop containing nucleotide triphosphate hydrolases"/>
    <property type="match status" value="2"/>
</dbReference>
<gene>
    <name evidence="11" type="ORF">SAMN04488054_101170</name>
</gene>
<dbReference type="GO" id="GO:0005886">
    <property type="term" value="C:plasma membrane"/>
    <property type="evidence" value="ECO:0007669"/>
    <property type="project" value="UniProtKB-SubCell"/>
</dbReference>
<dbReference type="InterPro" id="IPR050107">
    <property type="entry name" value="ABC_carbohydrate_import_ATPase"/>
</dbReference>
<dbReference type="SUPFAM" id="SSF52540">
    <property type="entry name" value="P-loop containing nucleoside triphosphate hydrolases"/>
    <property type="match status" value="2"/>
</dbReference>
<comment type="subcellular location">
    <subcellularLocation>
        <location evidence="1">Cell membrane</location>
        <topology evidence="1">Peripheral membrane protein</topology>
    </subcellularLocation>
</comment>
<evidence type="ECO:0000256" key="6">
    <source>
        <dbReference type="ARBA" id="ARBA00022840"/>
    </source>
</evidence>
<dbReference type="FunFam" id="3.40.50.300:FF:000127">
    <property type="entry name" value="Ribose import ATP-binding protein RbsA"/>
    <property type="match status" value="1"/>
</dbReference>
<dbReference type="InterPro" id="IPR027417">
    <property type="entry name" value="P-loop_NTPase"/>
</dbReference>
<feature type="domain" description="ABC transporter" evidence="10">
    <location>
        <begin position="246"/>
        <end position="499"/>
    </location>
</feature>
<dbReference type="PROSITE" id="PS00211">
    <property type="entry name" value="ABC_TRANSPORTER_1"/>
    <property type="match status" value="1"/>
</dbReference>
<evidence type="ECO:0000256" key="2">
    <source>
        <dbReference type="ARBA" id="ARBA00022448"/>
    </source>
</evidence>
<sequence>MSDYILEMEHISKTFPGVKALDNVELKVKRGEVHALIGENGAGKSTLIKVLAGIHDADAGGKYLFEGEEADIHQPLDATLKGISIIYQDLSLFPNLSVAENIYIGRDSNKKPWKKINWKSMKDLAEKAMNELDMDIDLNKKVELLSIAQQQMIEIARALAFDSKLIVMDEPTSSLSSGEVEKLYKVIDTLKERGISVIFISHKLKELFRVSDRLTVLRDGQYVGTYGVNEINEQELIKLMVGREVVYERNTEKADIGEKMFEVNNFSKEGNFKDINFSLHKGEILAITGLVGSGRTELAQSIFGVNKADQGTIRLNGEDLTISSAEDAVKNGIAYIPEARQVQGLVLGQSVVNNMTLPVIDTLRNKFKLIDHNIEKNLTNQYIKSLDVRPSMPDMPADKLSGGNQQKVVIGKWLSAQPKLLIIDEPTNGIDIGAKTEIHKLLRRMVNEGIGVIMISSELPEVLSVSDRILVMSRGRIEGEMNTIDADQEKIMNIALDTEGEKDVGNSEVSDGKSHQEV</sequence>
<dbReference type="PROSITE" id="PS50893">
    <property type="entry name" value="ABC_TRANSPORTER_2"/>
    <property type="match status" value="2"/>
</dbReference>
<organism evidence="11 12">
    <name type="scientific">Salibacterium qingdaonense</name>
    <dbReference type="NCBI Taxonomy" id="266892"/>
    <lineage>
        <taxon>Bacteria</taxon>
        <taxon>Bacillati</taxon>
        <taxon>Bacillota</taxon>
        <taxon>Bacilli</taxon>
        <taxon>Bacillales</taxon>
        <taxon>Bacillaceae</taxon>
    </lineage>
</organism>
<dbReference type="PANTHER" id="PTHR43790">
    <property type="entry name" value="CARBOHYDRATE TRANSPORT ATP-BINDING PROTEIN MG119-RELATED"/>
    <property type="match status" value="1"/>
</dbReference>
<dbReference type="CDD" id="cd03215">
    <property type="entry name" value="ABC_Carb_Monos_II"/>
    <property type="match status" value="1"/>
</dbReference>
<evidence type="ECO:0000259" key="10">
    <source>
        <dbReference type="PROSITE" id="PS50893"/>
    </source>
</evidence>
<dbReference type="GO" id="GO:0016887">
    <property type="term" value="F:ATP hydrolysis activity"/>
    <property type="evidence" value="ECO:0007669"/>
    <property type="project" value="InterPro"/>
</dbReference>
<evidence type="ECO:0000313" key="11">
    <source>
        <dbReference type="EMBL" id="SFL48470.1"/>
    </source>
</evidence>
<dbReference type="RefSeq" id="WP_090925142.1">
    <property type="nucleotide sequence ID" value="NZ_FOTY01000001.1"/>
</dbReference>
<dbReference type="STRING" id="266892.SAMN04488054_101170"/>
<keyword evidence="3" id="KW-1003">Cell membrane</keyword>